<name>A0ABP6AZW1_9ACTN</name>
<dbReference type="PANTHER" id="PTHR35007:SF1">
    <property type="entry name" value="PILUS ASSEMBLY PROTEIN"/>
    <property type="match status" value="1"/>
</dbReference>
<dbReference type="CDD" id="cd00198">
    <property type="entry name" value="vWFA"/>
    <property type="match status" value="1"/>
</dbReference>
<dbReference type="Pfam" id="PF13519">
    <property type="entry name" value="VWA_2"/>
    <property type="match status" value="1"/>
</dbReference>
<feature type="chain" id="PRO_5045516152" description="VWFA domain-containing protein" evidence="7">
    <location>
        <begin position="32"/>
        <end position="650"/>
    </location>
</feature>
<feature type="transmembrane region" description="Helical" evidence="6">
    <location>
        <begin position="591"/>
        <end position="610"/>
    </location>
</feature>
<feature type="transmembrane region" description="Helical" evidence="6">
    <location>
        <begin position="449"/>
        <end position="466"/>
    </location>
</feature>
<dbReference type="Gene3D" id="1.20.81.30">
    <property type="entry name" value="Type II secretion system (T2SS), domain F"/>
    <property type="match status" value="1"/>
</dbReference>
<reference evidence="10" key="1">
    <citation type="journal article" date="2019" name="Int. J. Syst. Evol. Microbiol.">
        <title>The Global Catalogue of Microorganisms (GCM) 10K type strain sequencing project: providing services to taxonomists for standard genome sequencing and annotation.</title>
        <authorList>
            <consortium name="The Broad Institute Genomics Platform"/>
            <consortium name="The Broad Institute Genome Sequencing Center for Infectious Disease"/>
            <person name="Wu L."/>
            <person name="Ma J."/>
        </authorList>
    </citation>
    <scope>NUCLEOTIDE SEQUENCE [LARGE SCALE GENOMIC DNA]</scope>
    <source>
        <strain evidence="10">JCM 3367</strain>
    </source>
</reference>
<dbReference type="InterPro" id="IPR002035">
    <property type="entry name" value="VWF_A"/>
</dbReference>
<dbReference type="SUPFAM" id="SSF53300">
    <property type="entry name" value="vWA-like"/>
    <property type="match status" value="1"/>
</dbReference>
<dbReference type="EMBL" id="BAAARY010000019">
    <property type="protein sequence ID" value="GAA2529964.1"/>
    <property type="molecule type" value="Genomic_DNA"/>
</dbReference>
<evidence type="ECO:0000256" key="4">
    <source>
        <dbReference type="ARBA" id="ARBA00022989"/>
    </source>
</evidence>
<dbReference type="PROSITE" id="PS50234">
    <property type="entry name" value="VWFA"/>
    <property type="match status" value="1"/>
</dbReference>
<evidence type="ECO:0000259" key="8">
    <source>
        <dbReference type="PROSITE" id="PS50234"/>
    </source>
</evidence>
<keyword evidence="7" id="KW-0732">Signal</keyword>
<comment type="caution">
    <text evidence="9">The sequence shown here is derived from an EMBL/GenBank/DDBJ whole genome shotgun (WGS) entry which is preliminary data.</text>
</comment>
<organism evidence="9 10">
    <name type="scientific">Pilimelia columellifera subsp. columellifera</name>
    <dbReference type="NCBI Taxonomy" id="706583"/>
    <lineage>
        <taxon>Bacteria</taxon>
        <taxon>Bacillati</taxon>
        <taxon>Actinomycetota</taxon>
        <taxon>Actinomycetes</taxon>
        <taxon>Micromonosporales</taxon>
        <taxon>Micromonosporaceae</taxon>
        <taxon>Pilimelia</taxon>
    </lineage>
</organism>
<dbReference type="SMART" id="SM00327">
    <property type="entry name" value="VWA"/>
    <property type="match status" value="1"/>
</dbReference>
<evidence type="ECO:0000256" key="3">
    <source>
        <dbReference type="ARBA" id="ARBA00022692"/>
    </source>
</evidence>
<dbReference type="Proteomes" id="UP001499978">
    <property type="component" value="Unassembled WGS sequence"/>
</dbReference>
<evidence type="ECO:0000256" key="2">
    <source>
        <dbReference type="ARBA" id="ARBA00022475"/>
    </source>
</evidence>
<dbReference type="PANTHER" id="PTHR35007">
    <property type="entry name" value="INTEGRAL MEMBRANE PROTEIN-RELATED"/>
    <property type="match status" value="1"/>
</dbReference>
<accession>A0ABP6AZW1</accession>
<gene>
    <name evidence="9" type="ORF">GCM10010201_31620</name>
</gene>
<sequence>MTVRRLPALAAAAAALCALATLALTPAAAGADGPAVAVTGVQATPGAVEFFLAASALPAGVSLADATVTVHAGQTPLHSTVRAVGGAAGPDAPRRAVVLVLDTSGSMANDDRIGAARAAALDYAATAPEGVWLGLVTVSDVARAMIAPTANRPAFTAAVNGLTATGKTALYDGVEAARAMLDPRQTPGAAAFVERRVVVLSDGEDTASTTRYDRLAGDLSRATAIVDAVAFGEADQAELAGLTGPTGGEVFPAANAAGLRAVFRTMAAGLTPPLIVRATVPPQLSGQSTTLQVSVAVGGTTLAASVPTQLRADPAAATGPESFQVSGATGLSPTVLAAVVGVALFALVLVTLLPLVGRSEVQQRLSRLDRFVPQRGAKTSAAGSNQMLAAALSFSERAVRRPDRRERIELALDRAGSNLRAAEWQLIRAGVAAGGAIVGALILPVIVGLPLGAIVGWLGSAGYLRFRAGRRTRRFAEQLPESLQLVVGSLRSGFSLPQSIDALVREGAEPVASELGRALAETRLGGDLEDALEKVGERNGSQDMRWLVMAIRIQREVGGNLSEVLETAVETMRERGRLFRHVRALSAEGRLSAMVLLGMPIVLGLWMFFFRNEYVRPLYTEPLGIAMLVASTVMIGIGAFWLSRIVKVEV</sequence>
<dbReference type="Gene3D" id="3.40.50.410">
    <property type="entry name" value="von Willebrand factor, type A domain"/>
    <property type="match status" value="1"/>
</dbReference>
<comment type="subcellular location">
    <subcellularLocation>
        <location evidence="1">Cell membrane</location>
        <topology evidence="1">Multi-pass membrane protein</topology>
    </subcellularLocation>
</comment>
<keyword evidence="4 6" id="KW-1133">Transmembrane helix</keyword>
<dbReference type="InterPro" id="IPR042094">
    <property type="entry name" value="T2SS_GspF_sf"/>
</dbReference>
<evidence type="ECO:0000256" key="6">
    <source>
        <dbReference type="SAM" id="Phobius"/>
    </source>
</evidence>
<evidence type="ECO:0000256" key="5">
    <source>
        <dbReference type="ARBA" id="ARBA00023136"/>
    </source>
</evidence>
<keyword evidence="3 6" id="KW-0812">Transmembrane</keyword>
<evidence type="ECO:0000313" key="9">
    <source>
        <dbReference type="EMBL" id="GAA2529964.1"/>
    </source>
</evidence>
<proteinExistence type="predicted"/>
<feature type="signal peptide" evidence="7">
    <location>
        <begin position="1"/>
        <end position="31"/>
    </location>
</feature>
<evidence type="ECO:0000313" key="10">
    <source>
        <dbReference type="Proteomes" id="UP001499978"/>
    </source>
</evidence>
<evidence type="ECO:0000256" key="7">
    <source>
        <dbReference type="SAM" id="SignalP"/>
    </source>
</evidence>
<keyword evidence="10" id="KW-1185">Reference proteome</keyword>
<dbReference type="RefSeq" id="WP_344173846.1">
    <property type="nucleotide sequence ID" value="NZ_BAAARY010000019.1"/>
</dbReference>
<feature type="transmembrane region" description="Helical" evidence="6">
    <location>
        <begin position="622"/>
        <end position="642"/>
    </location>
</feature>
<protein>
    <recommendedName>
        <fullName evidence="8">VWFA domain-containing protein</fullName>
    </recommendedName>
</protein>
<dbReference type="Pfam" id="PF00482">
    <property type="entry name" value="T2SSF"/>
    <property type="match status" value="1"/>
</dbReference>
<dbReference type="InterPro" id="IPR036465">
    <property type="entry name" value="vWFA_dom_sf"/>
</dbReference>
<evidence type="ECO:0000256" key="1">
    <source>
        <dbReference type="ARBA" id="ARBA00004651"/>
    </source>
</evidence>
<feature type="domain" description="VWFA" evidence="8">
    <location>
        <begin position="96"/>
        <end position="266"/>
    </location>
</feature>
<keyword evidence="5 6" id="KW-0472">Membrane</keyword>
<keyword evidence="2" id="KW-1003">Cell membrane</keyword>
<dbReference type="InterPro" id="IPR018076">
    <property type="entry name" value="T2SS_GspF_dom"/>
</dbReference>
<feature type="transmembrane region" description="Helical" evidence="6">
    <location>
        <begin position="335"/>
        <end position="357"/>
    </location>
</feature>
<feature type="transmembrane region" description="Helical" evidence="6">
    <location>
        <begin position="426"/>
        <end position="443"/>
    </location>
</feature>